<evidence type="ECO:0000256" key="1">
    <source>
        <dbReference type="SAM" id="SignalP"/>
    </source>
</evidence>
<dbReference type="Proteomes" id="UP000295668">
    <property type="component" value="Unassembled WGS sequence"/>
</dbReference>
<comment type="caution">
    <text evidence="2">The sequence shown here is derived from an EMBL/GenBank/DDBJ whole genome shotgun (WGS) entry which is preliminary data.</text>
</comment>
<gene>
    <name evidence="2" type="ORF">EZJ43_11500</name>
</gene>
<dbReference type="InterPro" id="IPR013207">
    <property type="entry name" value="LGFP"/>
</dbReference>
<evidence type="ECO:0000313" key="3">
    <source>
        <dbReference type="Proteomes" id="UP000295668"/>
    </source>
</evidence>
<protein>
    <submittedName>
        <fullName evidence="2">Uncharacterized protein</fullName>
    </submittedName>
</protein>
<accession>A0A4R5MKM2</accession>
<dbReference type="RefSeq" id="WP_133262856.1">
    <property type="nucleotide sequence ID" value="NZ_SJCY01000007.1"/>
</dbReference>
<dbReference type="EMBL" id="SJCY01000007">
    <property type="protein sequence ID" value="TDG35966.1"/>
    <property type="molecule type" value="Genomic_DNA"/>
</dbReference>
<reference evidence="2 3" key="1">
    <citation type="submission" date="2019-02" db="EMBL/GenBank/DDBJ databases">
        <title>Pedobacter sp. nov., a novel speices isolated from soil of pinguins habitat in Antarcitica.</title>
        <authorList>
            <person name="He R.-H."/>
        </authorList>
    </citation>
    <scope>NUCLEOTIDE SEQUENCE [LARGE SCALE GENOMIC DNA]</scope>
    <source>
        <strain evidence="2 3">E01020</strain>
    </source>
</reference>
<evidence type="ECO:0000313" key="2">
    <source>
        <dbReference type="EMBL" id="TDG35966.1"/>
    </source>
</evidence>
<dbReference type="Pfam" id="PF08310">
    <property type="entry name" value="LGFP"/>
    <property type="match status" value="3"/>
</dbReference>
<feature type="signal peptide" evidence="1">
    <location>
        <begin position="1"/>
        <end position="19"/>
    </location>
</feature>
<feature type="chain" id="PRO_5020280318" evidence="1">
    <location>
        <begin position="20"/>
        <end position="497"/>
    </location>
</feature>
<organism evidence="2 3">
    <name type="scientific">Pedobacter changchengzhani</name>
    <dbReference type="NCBI Taxonomy" id="2529274"/>
    <lineage>
        <taxon>Bacteria</taxon>
        <taxon>Pseudomonadati</taxon>
        <taxon>Bacteroidota</taxon>
        <taxon>Sphingobacteriia</taxon>
        <taxon>Sphingobacteriales</taxon>
        <taxon>Sphingobacteriaceae</taxon>
        <taxon>Pedobacter</taxon>
    </lineage>
</organism>
<keyword evidence="3" id="KW-1185">Reference proteome</keyword>
<dbReference type="AlphaFoldDB" id="A0A4R5MKM2"/>
<name>A0A4R5MKM2_9SPHI</name>
<proteinExistence type="predicted"/>
<sequence length="497" mass="55758">MKKILIIILAFFIVENAKAQFEDTYLVSFDNTVLAANTQPYGDFAVAFYEVTGGANYKPVKTTNGRFITCLWGKTDYKQPNMTANTITLKSNFQGTIIARFFLRIRDHDGDSPDDDLNVVDSEFGVNRMRNDNLPGEKDDQCCHGCTGHTSIDLSDFNNRQTWISAADFEGNFSTSNDGDKVWFKLTLSKIPKPVKVSTSDDIVIAEAAVRAKNLTADCRFTGSNQIERLNSKVTNNPIWVKIYDQDARIFFNPRSAKALFTKGDIGKYSIVLNNSNRSIGWPTTDHLPTTRKLGGAIQDFEGGTLVWSANTNTHLVKGIVLKEWSKIGADGITGFPKTDEIYINKNTGVVQHFEQGSIYYKFGKPDAYYITGAVYKKYGELGYEKGVLGYPRTDFDVDKAKSGGTQWFEKGAMYYSLTTGAHYVPEGELYNRYGFNNFNDGKLGYPTDDPKILDGVLTQEFQGGIINGKEVIFNNSTRYQEFRKILLNPNKVIKFN</sequence>
<keyword evidence="1" id="KW-0732">Signal</keyword>
<dbReference type="OrthoDB" id="514320at2"/>